<dbReference type="GO" id="GO:0051537">
    <property type="term" value="F:2 iron, 2 sulfur cluster binding"/>
    <property type="evidence" value="ECO:0007669"/>
    <property type="project" value="UniProtKB-KW"/>
</dbReference>
<feature type="domain" description="Rieske" evidence="7">
    <location>
        <begin position="53"/>
        <end position="141"/>
    </location>
</feature>
<keyword evidence="2" id="KW-0001">2Fe-2S</keyword>
<dbReference type="PANTHER" id="PTHR43756:SF5">
    <property type="entry name" value="CHOLINE MONOOXYGENASE, CHLOROPLASTIC"/>
    <property type="match status" value="1"/>
</dbReference>
<comment type="cofactor">
    <cofactor evidence="1">
        <name>Fe cation</name>
        <dbReference type="ChEBI" id="CHEBI:24875"/>
    </cofactor>
</comment>
<sequence>MSRLGFEIDPEVSRAQTPPARFYRDAELHALVVERVFGRSWQMLADTLDVPDPRGVLPVTLLPGSLDEPLVVTRDDGQLRALSNVCTHRALCVAERASAARDLRCRYHGRRFGLDGRFLAAPGFEGAQDFPRPEDDLRGLQLERRGPWLFTSLDPSGPFDGWWGPIARRNAHLPWERLTRDRSRDRDFVLDAHWALYVENYLEGLHIPFIHPGLTQTLELGRYDYELFDSGVLQLGEAGQGDVAFESPPEGHPDAGRSVAAWYWWLFPNLMVNVYPWGVSTNVIEPLGPARTQVRFRSYVWDPSKLDTGAGGDLVSVELEDEQAAESVQRGLASRLYGRGRYAPAHERGTHRFHRLVAAAVEGG</sequence>
<accession>A0A518BHJ3</accession>
<dbReference type="Pfam" id="PF00355">
    <property type="entry name" value="Rieske"/>
    <property type="match status" value="1"/>
</dbReference>
<organism evidence="8 9">
    <name type="scientific">Engelhardtia mirabilis</name>
    <dbReference type="NCBI Taxonomy" id="2528011"/>
    <lineage>
        <taxon>Bacteria</taxon>
        <taxon>Pseudomonadati</taxon>
        <taxon>Planctomycetota</taxon>
        <taxon>Planctomycetia</taxon>
        <taxon>Planctomycetia incertae sedis</taxon>
        <taxon>Engelhardtia</taxon>
    </lineage>
</organism>
<dbReference type="InterPro" id="IPR001663">
    <property type="entry name" value="Rng_hydr_dOase-A"/>
</dbReference>
<keyword evidence="6" id="KW-0411">Iron-sulfur</keyword>
<dbReference type="AlphaFoldDB" id="A0A518BHJ3"/>
<evidence type="ECO:0000256" key="4">
    <source>
        <dbReference type="ARBA" id="ARBA00023002"/>
    </source>
</evidence>
<reference evidence="8 9" key="1">
    <citation type="submission" date="2019-02" db="EMBL/GenBank/DDBJ databases">
        <title>Deep-cultivation of Planctomycetes and their phenomic and genomic characterization uncovers novel biology.</title>
        <authorList>
            <person name="Wiegand S."/>
            <person name="Jogler M."/>
            <person name="Boedeker C."/>
            <person name="Pinto D."/>
            <person name="Vollmers J."/>
            <person name="Rivas-Marin E."/>
            <person name="Kohn T."/>
            <person name="Peeters S.H."/>
            <person name="Heuer A."/>
            <person name="Rast P."/>
            <person name="Oberbeckmann S."/>
            <person name="Bunk B."/>
            <person name="Jeske O."/>
            <person name="Meyerdierks A."/>
            <person name="Storesund J.E."/>
            <person name="Kallscheuer N."/>
            <person name="Luecker S."/>
            <person name="Lage O.M."/>
            <person name="Pohl T."/>
            <person name="Merkel B.J."/>
            <person name="Hornburger P."/>
            <person name="Mueller R.-W."/>
            <person name="Bruemmer F."/>
            <person name="Labrenz M."/>
            <person name="Spormann A.M."/>
            <person name="Op den Camp H."/>
            <person name="Overmann J."/>
            <person name="Amann R."/>
            <person name="Jetten M.S.M."/>
            <person name="Mascher T."/>
            <person name="Medema M.H."/>
            <person name="Devos D.P."/>
            <person name="Kaster A.-K."/>
            <person name="Ovreas L."/>
            <person name="Rohde M."/>
            <person name="Galperin M.Y."/>
            <person name="Jogler C."/>
        </authorList>
    </citation>
    <scope>NUCLEOTIDE SEQUENCE [LARGE SCALE GENOMIC DNA]</scope>
    <source>
        <strain evidence="8 9">Pla133</strain>
    </source>
</reference>
<proteinExistence type="predicted"/>
<dbReference type="Pfam" id="PF00848">
    <property type="entry name" value="Ring_hydroxyl_A"/>
    <property type="match status" value="1"/>
</dbReference>
<keyword evidence="8" id="KW-0223">Dioxygenase</keyword>
<dbReference type="GO" id="GO:0005506">
    <property type="term" value="F:iron ion binding"/>
    <property type="evidence" value="ECO:0007669"/>
    <property type="project" value="InterPro"/>
</dbReference>
<keyword evidence="3" id="KW-0479">Metal-binding</keyword>
<evidence type="ECO:0000256" key="1">
    <source>
        <dbReference type="ARBA" id="ARBA00001962"/>
    </source>
</evidence>
<evidence type="ECO:0000256" key="6">
    <source>
        <dbReference type="ARBA" id="ARBA00023014"/>
    </source>
</evidence>
<evidence type="ECO:0000313" key="9">
    <source>
        <dbReference type="Proteomes" id="UP000316921"/>
    </source>
</evidence>
<dbReference type="SUPFAM" id="SSF50022">
    <property type="entry name" value="ISP domain"/>
    <property type="match status" value="1"/>
</dbReference>
<dbReference type="Proteomes" id="UP000316921">
    <property type="component" value="Chromosome"/>
</dbReference>
<dbReference type="InterPro" id="IPR036922">
    <property type="entry name" value="Rieske_2Fe-2S_sf"/>
</dbReference>
<dbReference type="KEGG" id="pbap:Pla133_15250"/>
<dbReference type="PROSITE" id="PS51296">
    <property type="entry name" value="RIESKE"/>
    <property type="match status" value="1"/>
</dbReference>
<name>A0A518BHJ3_9BACT</name>
<dbReference type="PANTHER" id="PTHR43756">
    <property type="entry name" value="CHOLINE MONOOXYGENASE, CHLOROPLASTIC"/>
    <property type="match status" value="1"/>
</dbReference>
<evidence type="ECO:0000259" key="7">
    <source>
        <dbReference type="PROSITE" id="PS51296"/>
    </source>
</evidence>
<evidence type="ECO:0000256" key="2">
    <source>
        <dbReference type="ARBA" id="ARBA00022714"/>
    </source>
</evidence>
<keyword evidence="9" id="KW-1185">Reference proteome</keyword>
<dbReference type="GO" id="GO:0008695">
    <property type="term" value="F:3-phenylpropionate dioxygenase activity"/>
    <property type="evidence" value="ECO:0007669"/>
    <property type="project" value="UniProtKB-EC"/>
</dbReference>
<evidence type="ECO:0000256" key="5">
    <source>
        <dbReference type="ARBA" id="ARBA00023004"/>
    </source>
</evidence>
<gene>
    <name evidence="8" type="primary">hcaE</name>
    <name evidence="8" type="ORF">Pla133_15250</name>
</gene>
<protein>
    <submittedName>
        <fullName evidence="8">3-phenylpropionate/cinnamic acid dioxygenase subunit alpha</fullName>
        <ecNumber evidence="8">1.14.12.19</ecNumber>
    </submittedName>
</protein>
<dbReference type="InterPro" id="IPR017941">
    <property type="entry name" value="Rieske_2Fe-2S"/>
</dbReference>
<evidence type="ECO:0000256" key="3">
    <source>
        <dbReference type="ARBA" id="ARBA00022723"/>
    </source>
</evidence>
<dbReference type="EC" id="1.14.12.19" evidence="8"/>
<dbReference type="SUPFAM" id="SSF55961">
    <property type="entry name" value="Bet v1-like"/>
    <property type="match status" value="1"/>
</dbReference>
<dbReference type="Gene3D" id="3.90.380.10">
    <property type="entry name" value="Naphthalene 1,2-dioxygenase Alpha Subunit, Chain A, domain 1"/>
    <property type="match status" value="1"/>
</dbReference>
<dbReference type="RefSeq" id="WP_419192213.1">
    <property type="nucleotide sequence ID" value="NZ_CP036287.1"/>
</dbReference>
<evidence type="ECO:0000313" key="8">
    <source>
        <dbReference type="EMBL" id="QDU66451.1"/>
    </source>
</evidence>
<keyword evidence="5" id="KW-0408">Iron</keyword>
<dbReference type="InterPro" id="IPR015879">
    <property type="entry name" value="Ring_hydroxy_dOase_asu_C_dom"/>
</dbReference>
<dbReference type="CDD" id="cd03469">
    <property type="entry name" value="Rieske_RO_Alpha_N"/>
    <property type="match status" value="1"/>
</dbReference>
<keyword evidence="4 8" id="KW-0560">Oxidoreductase</keyword>
<dbReference type="Gene3D" id="2.102.10.10">
    <property type="entry name" value="Rieske [2Fe-2S] iron-sulphur domain"/>
    <property type="match status" value="1"/>
</dbReference>
<dbReference type="EMBL" id="CP036287">
    <property type="protein sequence ID" value="QDU66451.1"/>
    <property type="molecule type" value="Genomic_DNA"/>
</dbReference>